<evidence type="ECO:0000313" key="2">
    <source>
        <dbReference type="Proteomes" id="UP000616769"/>
    </source>
</evidence>
<accession>A0A132A9Q7</accession>
<comment type="caution">
    <text evidence="1">The sequence shown here is derived from an EMBL/GenBank/DDBJ whole genome shotgun (WGS) entry which is preliminary data.</text>
</comment>
<dbReference type="VEuPathDB" id="VectorBase:SSCA006550"/>
<reference evidence="1 2" key="1">
    <citation type="journal article" date="2015" name="Parasit. Vectors">
        <title>Draft genome of the scabies mite.</title>
        <authorList>
            <person name="Rider S.D.Jr."/>
            <person name="Morgan M.S."/>
            <person name="Arlian L.G."/>
        </authorList>
    </citation>
    <scope>NUCLEOTIDE SEQUENCE [LARGE SCALE GENOMIC DNA]</scope>
    <source>
        <strain evidence="1">Arlian Lab</strain>
    </source>
</reference>
<dbReference type="PROSITE" id="PS50003">
    <property type="entry name" value="PH_DOMAIN"/>
    <property type="match status" value="1"/>
</dbReference>
<organism evidence="1 2">
    <name type="scientific">Sarcoptes scabiei</name>
    <name type="common">Itch mite</name>
    <name type="synonym">Acarus scabiei</name>
    <dbReference type="NCBI Taxonomy" id="52283"/>
    <lineage>
        <taxon>Eukaryota</taxon>
        <taxon>Metazoa</taxon>
        <taxon>Ecdysozoa</taxon>
        <taxon>Arthropoda</taxon>
        <taxon>Chelicerata</taxon>
        <taxon>Arachnida</taxon>
        <taxon>Acari</taxon>
        <taxon>Acariformes</taxon>
        <taxon>Sarcoptiformes</taxon>
        <taxon>Astigmata</taxon>
        <taxon>Psoroptidia</taxon>
        <taxon>Sarcoptoidea</taxon>
        <taxon>Sarcoptidae</taxon>
        <taxon>Sarcoptinae</taxon>
        <taxon>Sarcoptes</taxon>
    </lineage>
</organism>
<name>A0A132A9Q7_SARSC</name>
<dbReference type="Pfam" id="PF00169">
    <property type="entry name" value="PH"/>
    <property type="match status" value="1"/>
</dbReference>
<dbReference type="InterPro" id="IPR011993">
    <property type="entry name" value="PH-like_dom_sf"/>
</dbReference>
<sequence length="113" mass="12726">MRMNEIQLLALAEKALHDNGIRGSLFKRTSENSKWQLRYFVLFQNLLFYYENDHSSKPSGVIFLEGSYCDKMVASTSGKNTANTASNLQVKSLIFVQKDSNLALENDGAKSVE</sequence>
<proteinExistence type="predicted"/>
<protein>
    <submittedName>
        <fullName evidence="1">Ras guanine nucleotide releasing factor-like protein</fullName>
    </submittedName>
</protein>
<dbReference type="AlphaFoldDB" id="A0A132A9Q7"/>
<dbReference type="InterPro" id="IPR001849">
    <property type="entry name" value="PH_domain"/>
</dbReference>
<gene>
    <name evidence="1" type="ORF">QR98_0061820</name>
</gene>
<dbReference type="Gene3D" id="2.30.29.30">
    <property type="entry name" value="Pleckstrin-homology domain (PH domain)/Phosphotyrosine-binding domain (PTB)"/>
    <property type="match status" value="1"/>
</dbReference>
<dbReference type="SUPFAM" id="SSF50729">
    <property type="entry name" value="PH domain-like"/>
    <property type="match status" value="1"/>
</dbReference>
<dbReference type="Proteomes" id="UP000616769">
    <property type="component" value="Unassembled WGS sequence"/>
</dbReference>
<dbReference type="EMBL" id="JXLN01011795">
    <property type="protein sequence ID" value="KPM07683.1"/>
    <property type="molecule type" value="Genomic_DNA"/>
</dbReference>
<evidence type="ECO:0000313" key="1">
    <source>
        <dbReference type="EMBL" id="KPM07683.1"/>
    </source>
</evidence>